<evidence type="ECO:0000256" key="4">
    <source>
        <dbReference type="PROSITE-ProRule" id="PRU00335"/>
    </source>
</evidence>
<dbReference type="PRINTS" id="PR00455">
    <property type="entry name" value="HTHTETR"/>
</dbReference>
<feature type="DNA-binding region" description="H-T-H motif" evidence="4">
    <location>
        <begin position="25"/>
        <end position="44"/>
    </location>
</feature>
<dbReference type="InterPro" id="IPR036271">
    <property type="entry name" value="Tet_transcr_reg_TetR-rel_C_sf"/>
</dbReference>
<name>A0A1M5WKZ9_9FLAO</name>
<feature type="domain" description="HTH tetR-type" evidence="5">
    <location>
        <begin position="2"/>
        <end position="62"/>
    </location>
</feature>
<accession>A0A1M5WKZ9</accession>
<evidence type="ECO:0000256" key="2">
    <source>
        <dbReference type="ARBA" id="ARBA00023125"/>
    </source>
</evidence>
<evidence type="ECO:0000256" key="1">
    <source>
        <dbReference type="ARBA" id="ARBA00023015"/>
    </source>
</evidence>
<reference evidence="7" key="1">
    <citation type="submission" date="2016-11" db="EMBL/GenBank/DDBJ databases">
        <authorList>
            <person name="Varghese N."/>
            <person name="Submissions S."/>
        </authorList>
    </citation>
    <scope>NUCLEOTIDE SEQUENCE [LARGE SCALE GENOMIC DNA]</scope>
    <source>
        <strain evidence="7">DSM 19055</strain>
    </source>
</reference>
<dbReference type="SUPFAM" id="SSF48498">
    <property type="entry name" value="Tetracyclin repressor-like, C-terminal domain"/>
    <property type="match status" value="1"/>
</dbReference>
<protein>
    <submittedName>
        <fullName evidence="6">Transcriptional regulator, TetR family</fullName>
    </submittedName>
</protein>
<dbReference type="AlphaFoldDB" id="A0A1M5WKZ9"/>
<dbReference type="GO" id="GO:0003677">
    <property type="term" value="F:DNA binding"/>
    <property type="evidence" value="ECO:0007669"/>
    <property type="project" value="UniProtKB-UniRule"/>
</dbReference>
<keyword evidence="3" id="KW-0804">Transcription</keyword>
<evidence type="ECO:0000259" key="5">
    <source>
        <dbReference type="PROSITE" id="PS50977"/>
    </source>
</evidence>
<gene>
    <name evidence="6" type="ORF">SAMN05421866_4102</name>
</gene>
<dbReference type="Pfam" id="PF00440">
    <property type="entry name" value="TetR_N"/>
    <property type="match status" value="1"/>
</dbReference>
<keyword evidence="7" id="KW-1185">Reference proteome</keyword>
<dbReference type="PANTHER" id="PTHR47506:SF6">
    <property type="entry name" value="HTH-TYPE TRANSCRIPTIONAL REPRESSOR NEMR"/>
    <property type="match status" value="1"/>
</dbReference>
<dbReference type="SUPFAM" id="SSF46689">
    <property type="entry name" value="Homeodomain-like"/>
    <property type="match status" value="1"/>
</dbReference>
<dbReference type="PANTHER" id="PTHR47506">
    <property type="entry name" value="TRANSCRIPTIONAL REGULATORY PROTEIN"/>
    <property type="match status" value="1"/>
</dbReference>
<dbReference type="Proteomes" id="UP000184047">
    <property type="component" value="Unassembled WGS sequence"/>
</dbReference>
<evidence type="ECO:0000256" key="3">
    <source>
        <dbReference type="ARBA" id="ARBA00023163"/>
    </source>
</evidence>
<dbReference type="STRING" id="421058.SAMN05421866_4102"/>
<dbReference type="PROSITE" id="PS50977">
    <property type="entry name" value="HTH_TETR_2"/>
    <property type="match status" value="1"/>
</dbReference>
<dbReference type="EMBL" id="FQWT01000008">
    <property type="protein sequence ID" value="SHH88270.1"/>
    <property type="molecule type" value="Genomic_DNA"/>
</dbReference>
<evidence type="ECO:0000313" key="6">
    <source>
        <dbReference type="EMBL" id="SHH88270.1"/>
    </source>
</evidence>
<dbReference type="InterPro" id="IPR001647">
    <property type="entry name" value="HTH_TetR"/>
</dbReference>
<keyword evidence="1" id="KW-0805">Transcription regulation</keyword>
<dbReference type="OrthoDB" id="9787680at2"/>
<dbReference type="RefSeq" id="WP_073066368.1">
    <property type="nucleotide sequence ID" value="NZ_FQWT01000008.1"/>
</dbReference>
<keyword evidence="2 4" id="KW-0238">DNA-binding</keyword>
<dbReference type="InterPro" id="IPR009057">
    <property type="entry name" value="Homeodomain-like_sf"/>
</dbReference>
<proteinExistence type="predicted"/>
<evidence type="ECO:0000313" key="7">
    <source>
        <dbReference type="Proteomes" id="UP000184047"/>
    </source>
</evidence>
<sequence>MKSPRERILQITFDLFGRQGYNSTGINQIISEAAVAKASFYQHFKSKEDLCAEFLNVRHQYWFNELNLFCADEENLKQRILKSFDFLIYMNQKENFRGCSFLNILSEIPMDNVKILSVIQQHKKDLRNYFFQLLKDEELSDHIYLLFESSIIESQLFRSNDLIERSKKIINNLIP</sequence>
<organism evidence="6 7">
    <name type="scientific">Chryseobacterium oranimense</name>
    <dbReference type="NCBI Taxonomy" id="421058"/>
    <lineage>
        <taxon>Bacteria</taxon>
        <taxon>Pseudomonadati</taxon>
        <taxon>Bacteroidota</taxon>
        <taxon>Flavobacteriia</taxon>
        <taxon>Flavobacteriales</taxon>
        <taxon>Weeksellaceae</taxon>
        <taxon>Chryseobacterium group</taxon>
        <taxon>Chryseobacterium</taxon>
    </lineage>
</organism>
<dbReference type="Gene3D" id="1.10.357.10">
    <property type="entry name" value="Tetracycline Repressor, domain 2"/>
    <property type="match status" value="1"/>
</dbReference>
<dbReference type="eggNOG" id="COG1309">
    <property type="taxonomic scope" value="Bacteria"/>
</dbReference>